<dbReference type="Gene3D" id="3.40.718.10">
    <property type="entry name" value="Isopropylmalate Dehydrogenase"/>
    <property type="match status" value="1"/>
</dbReference>
<dbReference type="InterPro" id="IPR012281">
    <property type="entry name" value="Phospholipid_synth_PlsX-like"/>
</dbReference>
<dbReference type="PANTHER" id="PTHR30100">
    <property type="entry name" value="FATTY ACID/PHOSPHOLIPID SYNTHESIS PROTEIN PLSX"/>
    <property type="match status" value="1"/>
</dbReference>
<comment type="pathway">
    <text evidence="10">Lipid metabolism; phospholipid metabolism.</text>
</comment>
<evidence type="ECO:0000256" key="5">
    <source>
        <dbReference type="ARBA" id="ARBA00023098"/>
    </source>
</evidence>
<keyword evidence="7 10" id="KW-1208">Phospholipid metabolism</keyword>
<keyword evidence="11" id="KW-0012">Acyltransferase</keyword>
<name>K0AZE8_GOTA9</name>
<accession>K0AZE8</accession>
<dbReference type="Pfam" id="PF02504">
    <property type="entry name" value="FA_synthesis"/>
    <property type="match status" value="1"/>
</dbReference>
<keyword evidence="3 10" id="KW-0444">Lipid biosynthesis</keyword>
<evidence type="ECO:0000256" key="7">
    <source>
        <dbReference type="ARBA" id="ARBA00023264"/>
    </source>
</evidence>
<protein>
    <recommendedName>
        <fullName evidence="8 10">Phosphate acyltransferase</fullName>
        <ecNumber evidence="8 10">2.3.1.274</ecNumber>
    </recommendedName>
    <alternativeName>
        <fullName evidence="10">Acyl-ACP phosphotransacylase</fullName>
    </alternativeName>
    <alternativeName>
        <fullName evidence="10">Acyl-[acyl-carrier-protein]--phosphate acyltransferase</fullName>
    </alternativeName>
    <alternativeName>
        <fullName evidence="10">Phosphate-acyl-ACP acyltransferase</fullName>
    </alternativeName>
</protein>
<keyword evidence="2 10" id="KW-0963">Cytoplasm</keyword>
<comment type="function">
    <text evidence="10">Catalyzes the reversible formation of acyl-phosphate (acyl-PO(4)) from acyl-[acyl-carrier-protein] (acyl-ACP). This enzyme utilizes acyl-ACP as fatty acyl donor, but not acyl-CoA.</text>
</comment>
<dbReference type="GO" id="GO:0043811">
    <property type="term" value="F:phosphate:acyl-[acyl carrier protein] acyltransferase activity"/>
    <property type="evidence" value="ECO:0007669"/>
    <property type="project" value="UniProtKB-UniRule"/>
</dbReference>
<dbReference type="SUPFAM" id="SSF53659">
    <property type="entry name" value="Isocitrate/Isopropylmalate dehydrogenase-like"/>
    <property type="match status" value="1"/>
</dbReference>
<dbReference type="HAMAP" id="MF_00019">
    <property type="entry name" value="PlsX"/>
    <property type="match status" value="1"/>
</dbReference>
<dbReference type="PATRIC" id="fig|1128398.3.peg.1676"/>
<dbReference type="GO" id="GO:0005737">
    <property type="term" value="C:cytoplasm"/>
    <property type="evidence" value="ECO:0007669"/>
    <property type="project" value="UniProtKB-SubCell"/>
</dbReference>
<evidence type="ECO:0000256" key="6">
    <source>
        <dbReference type="ARBA" id="ARBA00023209"/>
    </source>
</evidence>
<dbReference type="HOGENOM" id="CLU_039379_1_1_9"/>
<keyword evidence="12" id="KW-1185">Reference proteome</keyword>
<evidence type="ECO:0000256" key="3">
    <source>
        <dbReference type="ARBA" id="ARBA00022516"/>
    </source>
</evidence>
<keyword evidence="4 10" id="KW-0808">Transferase</keyword>
<dbReference type="KEGG" id="cad:Curi_c16360"/>
<sequence length="335" mass="36187">MIIAVDAMGGDEGLKVTVKGSIDAINELGVKIVLVGKESLIKEQLNKYKYDVKNIEIVNADEIITNEDEPAMAIRKKKDSSMVVGLNLLKEKKVDAFISSGNTGALLSGGLLLVKRIKGIERPALATVYPTKKGVSLLLDVGANADSKPKYLQQFAIMGSIYSEKILNRKKPKVGLVNIGAEKGKGNDLVKETYEILENTEGINFCGNTEGRDIPNGDIDVLVCDGFVGNIILKLTEGLGLSIFSMLKDTFMESTMSKIGALILKPGLKKFKKQLDYSEYGGAPLLGVKGAVIKAHGSSNDIAIKNAIKQAKLFVENGVIEKIEENIAFGREQNE</sequence>
<evidence type="ECO:0000313" key="11">
    <source>
        <dbReference type="EMBL" id="AFS78644.1"/>
    </source>
</evidence>
<dbReference type="AlphaFoldDB" id="K0AZE8"/>
<gene>
    <name evidence="10 11" type="primary">plsX</name>
    <name evidence="11" type="ordered locus">Curi_c16360</name>
</gene>
<evidence type="ECO:0000256" key="2">
    <source>
        <dbReference type="ARBA" id="ARBA00022490"/>
    </source>
</evidence>
<dbReference type="RefSeq" id="WP_014967780.1">
    <property type="nucleotide sequence ID" value="NC_018664.1"/>
</dbReference>
<dbReference type="STRING" id="1128398.Curi_c16360"/>
<keyword evidence="5 10" id="KW-0443">Lipid metabolism</keyword>
<evidence type="ECO:0000256" key="1">
    <source>
        <dbReference type="ARBA" id="ARBA00001232"/>
    </source>
</evidence>
<dbReference type="EMBL" id="CP003326">
    <property type="protein sequence ID" value="AFS78644.1"/>
    <property type="molecule type" value="Genomic_DNA"/>
</dbReference>
<dbReference type="OrthoDB" id="9806408at2"/>
<dbReference type="GO" id="GO:0006633">
    <property type="term" value="P:fatty acid biosynthetic process"/>
    <property type="evidence" value="ECO:0007669"/>
    <property type="project" value="UniProtKB-UniRule"/>
</dbReference>
<evidence type="ECO:0000256" key="8">
    <source>
        <dbReference type="ARBA" id="ARBA00024069"/>
    </source>
</evidence>
<reference evidence="11 12" key="1">
    <citation type="journal article" date="2012" name="PLoS ONE">
        <title>The purine-utilizing bacterium Clostridium acidurici 9a: a genome-guided metabolic reconsideration.</title>
        <authorList>
            <person name="Hartwich K."/>
            <person name="Poehlein A."/>
            <person name="Daniel R."/>
        </authorList>
    </citation>
    <scope>NUCLEOTIDE SEQUENCE [LARGE SCALE GENOMIC DNA]</scope>
    <source>
        <strain evidence="12">ATCC 7906 / DSM 604 / BCRC 14475 / CIP 104303 / KCTC 5404 / NCIMB 10678 / 9a</strain>
    </source>
</reference>
<evidence type="ECO:0000256" key="9">
    <source>
        <dbReference type="ARBA" id="ARBA00046608"/>
    </source>
</evidence>
<dbReference type="NCBIfam" id="TIGR00182">
    <property type="entry name" value="plsX"/>
    <property type="match status" value="1"/>
</dbReference>
<organism evidence="11 12">
    <name type="scientific">Gottschalkia acidurici (strain ATCC 7906 / DSM 604 / BCRC 14475 / CIP 104303 / KCTC 5404 / NCIMB 10678 / 9a)</name>
    <name type="common">Clostridium acidurici</name>
    <dbReference type="NCBI Taxonomy" id="1128398"/>
    <lineage>
        <taxon>Bacteria</taxon>
        <taxon>Bacillati</taxon>
        <taxon>Bacillota</taxon>
        <taxon>Tissierellia</taxon>
        <taxon>Tissierellales</taxon>
        <taxon>Gottschalkiaceae</taxon>
        <taxon>Gottschalkia</taxon>
    </lineage>
</organism>
<comment type="similarity">
    <text evidence="10">Belongs to the PlsX family.</text>
</comment>
<dbReference type="UniPathway" id="UPA00085"/>
<comment type="subunit">
    <text evidence="9 10">Homodimer. Probably interacts with PlsY.</text>
</comment>
<dbReference type="GO" id="GO:0008654">
    <property type="term" value="P:phospholipid biosynthetic process"/>
    <property type="evidence" value="ECO:0007669"/>
    <property type="project" value="UniProtKB-KW"/>
</dbReference>
<dbReference type="InterPro" id="IPR003664">
    <property type="entry name" value="FA_synthesis"/>
</dbReference>
<comment type="catalytic activity">
    <reaction evidence="1 10">
        <text>a fatty acyl-[ACP] + phosphate = an acyl phosphate + holo-[ACP]</text>
        <dbReference type="Rhea" id="RHEA:42292"/>
        <dbReference type="Rhea" id="RHEA-COMP:9685"/>
        <dbReference type="Rhea" id="RHEA-COMP:14125"/>
        <dbReference type="ChEBI" id="CHEBI:43474"/>
        <dbReference type="ChEBI" id="CHEBI:59918"/>
        <dbReference type="ChEBI" id="CHEBI:64479"/>
        <dbReference type="ChEBI" id="CHEBI:138651"/>
        <dbReference type="EC" id="2.3.1.274"/>
    </reaction>
</comment>
<dbReference type="EC" id="2.3.1.274" evidence="8 10"/>
<dbReference type="Proteomes" id="UP000006094">
    <property type="component" value="Chromosome"/>
</dbReference>
<proteinExistence type="inferred from homology"/>
<dbReference type="PANTHER" id="PTHR30100:SF1">
    <property type="entry name" value="PHOSPHATE ACYLTRANSFERASE"/>
    <property type="match status" value="1"/>
</dbReference>
<evidence type="ECO:0000313" key="12">
    <source>
        <dbReference type="Proteomes" id="UP000006094"/>
    </source>
</evidence>
<keyword evidence="6 10" id="KW-0594">Phospholipid biosynthesis</keyword>
<evidence type="ECO:0000256" key="10">
    <source>
        <dbReference type="HAMAP-Rule" id="MF_00019"/>
    </source>
</evidence>
<dbReference type="eggNOG" id="COG0416">
    <property type="taxonomic scope" value="Bacteria"/>
</dbReference>
<dbReference type="PIRSF" id="PIRSF002465">
    <property type="entry name" value="Phsphlp_syn_PlsX"/>
    <property type="match status" value="1"/>
</dbReference>
<comment type="subcellular location">
    <subcellularLocation>
        <location evidence="10">Cytoplasm</location>
    </subcellularLocation>
    <text evidence="10">Associated with the membrane possibly through PlsY.</text>
</comment>
<evidence type="ECO:0000256" key="4">
    <source>
        <dbReference type="ARBA" id="ARBA00022679"/>
    </source>
</evidence>